<evidence type="ECO:0000256" key="4">
    <source>
        <dbReference type="ARBA" id="ARBA00022989"/>
    </source>
</evidence>
<gene>
    <name evidence="8" type="ORF">RWH43_16890</name>
</gene>
<evidence type="ECO:0000313" key="8">
    <source>
        <dbReference type="EMBL" id="MDU0328438.1"/>
    </source>
</evidence>
<dbReference type="PANTHER" id="PTHR33406:SF13">
    <property type="entry name" value="MEMBRANE PROTEIN YDFJ"/>
    <property type="match status" value="1"/>
</dbReference>
<proteinExistence type="predicted"/>
<feature type="transmembrane region" description="Helical" evidence="6">
    <location>
        <begin position="279"/>
        <end position="304"/>
    </location>
</feature>
<keyword evidence="3 6" id="KW-0812">Transmembrane</keyword>
<feature type="transmembrane region" description="Helical" evidence="6">
    <location>
        <begin position="235"/>
        <end position="258"/>
    </location>
</feature>
<dbReference type="Pfam" id="PF03176">
    <property type="entry name" value="MMPL"/>
    <property type="match status" value="2"/>
</dbReference>
<evidence type="ECO:0000256" key="6">
    <source>
        <dbReference type="SAM" id="Phobius"/>
    </source>
</evidence>
<comment type="subcellular location">
    <subcellularLocation>
        <location evidence="1">Cell membrane</location>
        <topology evidence="1">Multi-pass membrane protein</topology>
    </subcellularLocation>
</comment>
<evidence type="ECO:0000256" key="2">
    <source>
        <dbReference type="ARBA" id="ARBA00022475"/>
    </source>
</evidence>
<feature type="transmembrane region" description="Helical" evidence="6">
    <location>
        <begin position="589"/>
        <end position="613"/>
    </location>
</feature>
<keyword evidence="5 6" id="KW-0472">Membrane</keyword>
<reference evidence="8 9" key="1">
    <citation type="submission" date="2023-09" db="EMBL/GenBank/DDBJ databases">
        <title>Microbacterium fusihabitans sp. nov., Microbacterium phycihabitans sp. nov., and Microbacterium cervinum sp. nov., isolated from dried seaweeds of beach.</title>
        <authorList>
            <person name="Lee S.D."/>
        </authorList>
    </citation>
    <scope>NUCLEOTIDE SEQUENCE [LARGE SCALE GENOMIC DNA]</scope>
    <source>
        <strain evidence="8 9">KSW2-21</strain>
    </source>
</reference>
<dbReference type="InterPro" id="IPR000731">
    <property type="entry name" value="SSD"/>
</dbReference>
<comment type="caution">
    <text evidence="8">The sequence shown here is derived from an EMBL/GenBank/DDBJ whole genome shotgun (WGS) entry which is preliminary data.</text>
</comment>
<feature type="transmembrane region" description="Helical" evidence="6">
    <location>
        <begin position="662"/>
        <end position="685"/>
    </location>
</feature>
<feature type="domain" description="SSD" evidence="7">
    <location>
        <begin position="201"/>
        <end position="333"/>
    </location>
</feature>
<accession>A0ABU3RZX7</accession>
<evidence type="ECO:0000313" key="9">
    <source>
        <dbReference type="Proteomes" id="UP001256673"/>
    </source>
</evidence>
<feature type="transmembrane region" description="Helical" evidence="6">
    <location>
        <begin position="528"/>
        <end position="548"/>
    </location>
</feature>
<feature type="transmembrane region" description="Helical" evidence="6">
    <location>
        <begin position="184"/>
        <end position="203"/>
    </location>
</feature>
<name>A0ABU3RZX7_9MICO</name>
<dbReference type="RefSeq" id="WP_316002035.1">
    <property type="nucleotide sequence ID" value="NZ_JAWDIU010000008.1"/>
</dbReference>
<organism evidence="8 9">
    <name type="scientific">Microbacterium algihabitans</name>
    <dbReference type="NCBI Taxonomy" id="3075992"/>
    <lineage>
        <taxon>Bacteria</taxon>
        <taxon>Bacillati</taxon>
        <taxon>Actinomycetota</taxon>
        <taxon>Actinomycetes</taxon>
        <taxon>Micrococcales</taxon>
        <taxon>Microbacteriaceae</taxon>
        <taxon>Microbacterium</taxon>
    </lineage>
</organism>
<evidence type="ECO:0000259" key="7">
    <source>
        <dbReference type="PROSITE" id="PS50156"/>
    </source>
</evidence>
<sequence length="734" mass="75928">MSTFLARLGRYSARHRLVVIGAWLVVFAGLITTLIIGTNIGGVKAAETSVPNSAASQALERMDQEFPSASEASAATLQLVFQPGGGSVTDPAVSAQIAAVLADASALPGVASVTDPFDPARPSVSGDSSLAVATLSYDDLSKAEQEADYAAALELRADAPADLGVELGGNLVPIGAPAPGIGEGVGVIIAFLVLILTFGSLLAAGVNLLIAVFGVGVGIVGVLAYGSLFPLGENAIILAPMLGLAVGIDYTLFILSRFRIEVRSGKSIEVAVARATGTAGTAVVFAGLTVIVALVALLVANLSFVTEMGIAAAVAVLVAVLVSLTLLPALLKTLGLRALSKEQRAEVLAGHYAVEGGTQKRGIMRGWSSFVVNRPIISALAGIIVLVIVALPMFSMKTAFNIPGGADPESTERTAYNLIVDEFGGIQGPLIVLAEGADVASHTDSIQARIAQLEGVAQVAPAEISADGTMARLVVIPEGSPIDQETKDIVHTLREDADALPGVHLDVTGETAIGIDQDAALMSALVKYIIVIVAISLVLLIVMFRSLLIPLIATLGYLLSVGASFGASTAVFQWGWLDAVIAAPQGDPMLSLLPLLLVGVLFGLAMDYQVFLVSRIKEMHDKGISPKEAIREGFARSGPVLVAAAAIMTVVFGGFATGEFAIGASIAFGLMVGVMADAFIVRLVLMPALLSLLGKSAWWMPKWLDRIVPKVNTEGHALDDRPHAVTQERVLENA</sequence>
<feature type="transmembrane region" description="Helical" evidence="6">
    <location>
        <begin position="208"/>
        <end position="229"/>
    </location>
</feature>
<protein>
    <submittedName>
        <fullName evidence="8">MMPL family transporter</fullName>
    </submittedName>
</protein>
<keyword evidence="2" id="KW-1003">Cell membrane</keyword>
<feature type="transmembrane region" description="Helical" evidence="6">
    <location>
        <begin position="634"/>
        <end position="656"/>
    </location>
</feature>
<keyword evidence="4 6" id="KW-1133">Transmembrane helix</keyword>
<dbReference type="Gene3D" id="1.20.1640.10">
    <property type="entry name" value="Multidrug efflux transporter AcrB transmembrane domain"/>
    <property type="match status" value="2"/>
</dbReference>
<dbReference type="PANTHER" id="PTHR33406">
    <property type="entry name" value="MEMBRANE PROTEIN MJ1562-RELATED"/>
    <property type="match status" value="1"/>
</dbReference>
<dbReference type="Proteomes" id="UP001256673">
    <property type="component" value="Unassembled WGS sequence"/>
</dbReference>
<dbReference type="InterPro" id="IPR050545">
    <property type="entry name" value="Mycobact_MmpL"/>
</dbReference>
<feature type="transmembrane region" description="Helical" evidence="6">
    <location>
        <begin position="555"/>
        <end position="577"/>
    </location>
</feature>
<evidence type="ECO:0000256" key="1">
    <source>
        <dbReference type="ARBA" id="ARBA00004651"/>
    </source>
</evidence>
<evidence type="ECO:0000256" key="5">
    <source>
        <dbReference type="ARBA" id="ARBA00023136"/>
    </source>
</evidence>
<feature type="transmembrane region" description="Helical" evidence="6">
    <location>
        <begin position="371"/>
        <end position="394"/>
    </location>
</feature>
<dbReference type="PROSITE" id="PS50156">
    <property type="entry name" value="SSD"/>
    <property type="match status" value="1"/>
</dbReference>
<evidence type="ECO:0000256" key="3">
    <source>
        <dbReference type="ARBA" id="ARBA00022692"/>
    </source>
</evidence>
<feature type="transmembrane region" description="Helical" evidence="6">
    <location>
        <begin position="310"/>
        <end position="331"/>
    </location>
</feature>
<dbReference type="SUPFAM" id="SSF82866">
    <property type="entry name" value="Multidrug efflux transporter AcrB transmembrane domain"/>
    <property type="match status" value="2"/>
</dbReference>
<keyword evidence="9" id="KW-1185">Reference proteome</keyword>
<dbReference type="InterPro" id="IPR004869">
    <property type="entry name" value="MMPL_dom"/>
</dbReference>
<dbReference type="EMBL" id="JAWDIU010000008">
    <property type="protein sequence ID" value="MDU0328438.1"/>
    <property type="molecule type" value="Genomic_DNA"/>
</dbReference>